<feature type="domain" description="Metallo-beta-lactamase" evidence="1">
    <location>
        <begin position="29"/>
        <end position="209"/>
    </location>
</feature>
<dbReference type="PANTHER" id="PTHR23131:SF0">
    <property type="entry name" value="ENDORIBONUCLEASE LACTB2"/>
    <property type="match status" value="1"/>
</dbReference>
<keyword evidence="3" id="KW-1185">Reference proteome</keyword>
<dbReference type="InterPro" id="IPR036866">
    <property type="entry name" value="RibonucZ/Hydroxyglut_hydro"/>
</dbReference>
<dbReference type="Gene3D" id="1.10.10.10">
    <property type="entry name" value="Winged helix-like DNA-binding domain superfamily/Winged helix DNA-binding domain"/>
    <property type="match status" value="1"/>
</dbReference>
<accession>A0A1G9GC93</accession>
<dbReference type="InterPro" id="IPR050662">
    <property type="entry name" value="Sec-metab_biosynth-thioest"/>
</dbReference>
<dbReference type="AlphaFoldDB" id="A0A1G9GC93"/>
<evidence type="ECO:0000259" key="1">
    <source>
        <dbReference type="SMART" id="SM00849"/>
    </source>
</evidence>
<gene>
    <name evidence="2" type="ORF">SAMN04488026_106217</name>
</gene>
<evidence type="ECO:0000313" key="3">
    <source>
        <dbReference type="Proteomes" id="UP000199382"/>
    </source>
</evidence>
<sequence>MSRDTRFTQLEPGLRRVLAPNPSPMTFRGTNSYIVGTGDVAVIDPGPAMPAHLDALLAALEPGERISHIFITHSHLDHSPLARPLAERTGAPVLAFGTHEEGRSPIMAALAADGMLGGGEGIDTEFAPDIRLADGDTVEAGDWSLQALWTPGHIANHLSFAWNGAVFTGDHVMGWASSLISPPDGDLTAFMASCEKLKTRQDRRYYPGHGDAVENPQERLAWLIHHRRERERQILELLSRAPRTVETLVRGIYTDTPEALFPAAARNVLAHIIDLSTKKMIFATSLPDGMISLRHPETGDQNFETNS</sequence>
<dbReference type="InterPro" id="IPR036388">
    <property type="entry name" value="WH-like_DNA-bd_sf"/>
</dbReference>
<dbReference type="Proteomes" id="UP000199382">
    <property type="component" value="Unassembled WGS sequence"/>
</dbReference>
<dbReference type="OrthoDB" id="9788263at2"/>
<dbReference type="Pfam" id="PF00753">
    <property type="entry name" value="Lactamase_B"/>
    <property type="match status" value="1"/>
</dbReference>
<protein>
    <submittedName>
        <fullName evidence="2">Glyoxylase, beta-lactamase superfamily II</fullName>
    </submittedName>
</protein>
<proteinExistence type="predicted"/>
<reference evidence="2 3" key="1">
    <citation type="submission" date="2016-10" db="EMBL/GenBank/DDBJ databases">
        <authorList>
            <person name="de Groot N.N."/>
        </authorList>
    </citation>
    <scope>NUCLEOTIDE SEQUENCE [LARGE SCALE GENOMIC DNA]</scope>
    <source>
        <strain evidence="2 3">DSM 25294</strain>
    </source>
</reference>
<dbReference type="EMBL" id="FNEK01000062">
    <property type="protein sequence ID" value="SDK97893.1"/>
    <property type="molecule type" value="Genomic_DNA"/>
</dbReference>
<dbReference type="SMART" id="SM00849">
    <property type="entry name" value="Lactamase_B"/>
    <property type="match status" value="1"/>
</dbReference>
<dbReference type="STRING" id="571298.SAMN04488026_106217"/>
<dbReference type="CDD" id="cd16278">
    <property type="entry name" value="metallo-hydrolase-like_MBL-fold"/>
    <property type="match status" value="1"/>
</dbReference>
<dbReference type="Gene3D" id="3.60.15.10">
    <property type="entry name" value="Ribonuclease Z/Hydroxyacylglutathione hydrolase-like"/>
    <property type="match status" value="1"/>
</dbReference>
<dbReference type="SUPFAM" id="SSF56281">
    <property type="entry name" value="Metallo-hydrolase/oxidoreductase"/>
    <property type="match status" value="1"/>
</dbReference>
<dbReference type="Pfam" id="PF17778">
    <property type="entry name" value="WHD_BLACT"/>
    <property type="match status" value="1"/>
</dbReference>
<dbReference type="InterPro" id="IPR001279">
    <property type="entry name" value="Metallo-B-lactamas"/>
</dbReference>
<organism evidence="2 3">
    <name type="scientific">Aliiruegeria lutimaris</name>
    <dbReference type="NCBI Taxonomy" id="571298"/>
    <lineage>
        <taxon>Bacteria</taxon>
        <taxon>Pseudomonadati</taxon>
        <taxon>Pseudomonadota</taxon>
        <taxon>Alphaproteobacteria</taxon>
        <taxon>Rhodobacterales</taxon>
        <taxon>Roseobacteraceae</taxon>
        <taxon>Aliiruegeria</taxon>
    </lineage>
</organism>
<evidence type="ECO:0000313" key="2">
    <source>
        <dbReference type="EMBL" id="SDK97893.1"/>
    </source>
</evidence>
<dbReference type="PANTHER" id="PTHR23131">
    <property type="entry name" value="ENDORIBONUCLEASE LACTB2"/>
    <property type="match status" value="1"/>
</dbReference>
<dbReference type="InterPro" id="IPR041516">
    <property type="entry name" value="LACTB2_WH"/>
</dbReference>
<dbReference type="RefSeq" id="WP_093162075.1">
    <property type="nucleotide sequence ID" value="NZ_FNEK01000062.1"/>
</dbReference>
<name>A0A1G9GC93_9RHOB</name>